<feature type="domain" description="THAP-type" evidence="7">
    <location>
        <begin position="1"/>
        <end position="91"/>
    </location>
</feature>
<dbReference type="InterPro" id="IPR027805">
    <property type="entry name" value="Transposase_HTH_dom"/>
</dbReference>
<dbReference type="OrthoDB" id="7331812at2759"/>
<evidence type="ECO:0000256" key="1">
    <source>
        <dbReference type="ARBA" id="ARBA00001968"/>
    </source>
</evidence>
<evidence type="ECO:0000256" key="2">
    <source>
        <dbReference type="ARBA" id="ARBA00022723"/>
    </source>
</evidence>
<dbReference type="InterPro" id="IPR027806">
    <property type="entry name" value="HARBI1_dom"/>
</dbReference>
<comment type="cofactor">
    <cofactor evidence="1">
        <name>a divalent metal cation</name>
        <dbReference type="ChEBI" id="CHEBI:60240"/>
    </cofactor>
</comment>
<dbReference type="InterPro" id="IPR006612">
    <property type="entry name" value="THAP_Znf"/>
</dbReference>
<gene>
    <name evidence="8" type="ORF">KP79_PYT24881</name>
</gene>
<evidence type="ECO:0000256" key="6">
    <source>
        <dbReference type="PROSITE-ProRule" id="PRU00309"/>
    </source>
</evidence>
<dbReference type="AlphaFoldDB" id="A0A210Q4L4"/>
<keyword evidence="3 6" id="KW-0863">Zinc-finger</keyword>
<dbReference type="EMBL" id="NEDP02005028">
    <property type="protein sequence ID" value="OWF43684.1"/>
    <property type="molecule type" value="Genomic_DNA"/>
</dbReference>
<dbReference type="Proteomes" id="UP000242188">
    <property type="component" value="Unassembled WGS sequence"/>
</dbReference>
<dbReference type="GO" id="GO:0003677">
    <property type="term" value="F:DNA binding"/>
    <property type="evidence" value="ECO:0007669"/>
    <property type="project" value="UniProtKB-UniRule"/>
</dbReference>
<sequence>MGVHCTIIGCSNESGRCQASFFRLPAVITNQGEKTEELSTKRRRLWLSRISRADLTQKSYPYVRVCSEHFVNGKPSSLYPEVSIDWVPSLKLGHHKVTTLTLPTPLRGTRIKQREEKKKNVVAAHSLLQLFNQCRQDEVQVTDVTTQDHPEVTSDCVQHVQTELSSSAISAIESDYNRITVENVELKQKLANMTITEEGLQGNDDRVKMLTGIATFQILMTLFTFLETSLHSTHSSALTKFQQMMVVLIRLKLAFPCHYLAEMFQVSPSTISKVFLNCLNVMFVKTKPLIYWPQREELQETMPMAFRKHFGLRAAVIIDCFEIFIERPSGLKARAQTWSNYKHHNTAKYLIGITPQGSISFISDGYGGRASDKFITNSCGFLDKLVYGDIVVADRGFDIAESVAQAGCELKIPAFTRGKPQLSAVDIESTRKLAHVRIHVERVIGLLRNKFEILHKTIPIDFLASSDNSIPTLDKIVTVCCALTNLSKSVVPFD</sequence>
<evidence type="ECO:0000259" key="7">
    <source>
        <dbReference type="PROSITE" id="PS50950"/>
    </source>
</evidence>
<reference evidence="8 9" key="1">
    <citation type="journal article" date="2017" name="Nat. Ecol. Evol.">
        <title>Scallop genome provides insights into evolution of bilaterian karyotype and development.</title>
        <authorList>
            <person name="Wang S."/>
            <person name="Zhang J."/>
            <person name="Jiao W."/>
            <person name="Li J."/>
            <person name="Xun X."/>
            <person name="Sun Y."/>
            <person name="Guo X."/>
            <person name="Huan P."/>
            <person name="Dong B."/>
            <person name="Zhang L."/>
            <person name="Hu X."/>
            <person name="Sun X."/>
            <person name="Wang J."/>
            <person name="Zhao C."/>
            <person name="Wang Y."/>
            <person name="Wang D."/>
            <person name="Huang X."/>
            <person name="Wang R."/>
            <person name="Lv J."/>
            <person name="Li Y."/>
            <person name="Zhang Z."/>
            <person name="Liu B."/>
            <person name="Lu W."/>
            <person name="Hui Y."/>
            <person name="Liang J."/>
            <person name="Zhou Z."/>
            <person name="Hou R."/>
            <person name="Li X."/>
            <person name="Liu Y."/>
            <person name="Li H."/>
            <person name="Ning X."/>
            <person name="Lin Y."/>
            <person name="Zhao L."/>
            <person name="Xing Q."/>
            <person name="Dou J."/>
            <person name="Li Y."/>
            <person name="Mao J."/>
            <person name="Guo H."/>
            <person name="Dou H."/>
            <person name="Li T."/>
            <person name="Mu C."/>
            <person name="Jiang W."/>
            <person name="Fu Q."/>
            <person name="Fu X."/>
            <person name="Miao Y."/>
            <person name="Liu J."/>
            <person name="Yu Q."/>
            <person name="Li R."/>
            <person name="Liao H."/>
            <person name="Li X."/>
            <person name="Kong Y."/>
            <person name="Jiang Z."/>
            <person name="Chourrout D."/>
            <person name="Li R."/>
            <person name="Bao Z."/>
        </authorList>
    </citation>
    <scope>NUCLEOTIDE SEQUENCE [LARGE SCALE GENOMIC DNA]</scope>
    <source>
        <strain evidence="8 9">PY_sf001</strain>
    </source>
</reference>
<evidence type="ECO:0000313" key="8">
    <source>
        <dbReference type="EMBL" id="OWF43684.1"/>
    </source>
</evidence>
<keyword evidence="5 6" id="KW-0238">DNA-binding</keyword>
<dbReference type="Pfam" id="PF13359">
    <property type="entry name" value="DDE_Tnp_4"/>
    <property type="match status" value="1"/>
</dbReference>
<dbReference type="Pfam" id="PF13613">
    <property type="entry name" value="HTH_Tnp_4"/>
    <property type="match status" value="1"/>
</dbReference>
<dbReference type="STRING" id="6573.A0A210Q4L4"/>
<dbReference type="SMART" id="SM00980">
    <property type="entry name" value="THAP"/>
    <property type="match status" value="1"/>
</dbReference>
<evidence type="ECO:0000256" key="4">
    <source>
        <dbReference type="ARBA" id="ARBA00022833"/>
    </source>
</evidence>
<keyword evidence="9" id="KW-1185">Reference proteome</keyword>
<dbReference type="SUPFAM" id="SSF57716">
    <property type="entry name" value="Glucocorticoid receptor-like (DNA-binding domain)"/>
    <property type="match status" value="1"/>
</dbReference>
<dbReference type="PROSITE" id="PS50950">
    <property type="entry name" value="ZF_THAP"/>
    <property type="match status" value="1"/>
</dbReference>
<evidence type="ECO:0000313" key="9">
    <source>
        <dbReference type="Proteomes" id="UP000242188"/>
    </source>
</evidence>
<accession>A0A210Q4L4</accession>
<proteinExistence type="predicted"/>
<dbReference type="PANTHER" id="PTHR23080">
    <property type="entry name" value="THAP DOMAIN PROTEIN"/>
    <property type="match status" value="1"/>
</dbReference>
<evidence type="ECO:0000256" key="3">
    <source>
        <dbReference type="ARBA" id="ARBA00022771"/>
    </source>
</evidence>
<dbReference type="PANTHER" id="PTHR23080:SF63">
    <property type="entry name" value="TICK TRANSPOSON"/>
    <property type="match status" value="1"/>
</dbReference>
<evidence type="ECO:0000256" key="5">
    <source>
        <dbReference type="ARBA" id="ARBA00023125"/>
    </source>
</evidence>
<name>A0A210Q4L4_MIZYE</name>
<keyword evidence="4" id="KW-0862">Zinc</keyword>
<dbReference type="Pfam" id="PF05485">
    <property type="entry name" value="THAP"/>
    <property type="match status" value="1"/>
</dbReference>
<organism evidence="8 9">
    <name type="scientific">Mizuhopecten yessoensis</name>
    <name type="common">Japanese scallop</name>
    <name type="synonym">Patinopecten yessoensis</name>
    <dbReference type="NCBI Taxonomy" id="6573"/>
    <lineage>
        <taxon>Eukaryota</taxon>
        <taxon>Metazoa</taxon>
        <taxon>Spiralia</taxon>
        <taxon>Lophotrochozoa</taxon>
        <taxon>Mollusca</taxon>
        <taxon>Bivalvia</taxon>
        <taxon>Autobranchia</taxon>
        <taxon>Pteriomorphia</taxon>
        <taxon>Pectinida</taxon>
        <taxon>Pectinoidea</taxon>
        <taxon>Pectinidae</taxon>
        <taxon>Mizuhopecten</taxon>
    </lineage>
</organism>
<protein>
    <recommendedName>
        <fullName evidence="7">THAP-type domain-containing protein</fullName>
    </recommendedName>
</protein>
<comment type="caution">
    <text evidence="8">The sequence shown here is derived from an EMBL/GenBank/DDBJ whole genome shotgun (WGS) entry which is preliminary data.</text>
</comment>
<keyword evidence="2" id="KW-0479">Metal-binding</keyword>
<dbReference type="GO" id="GO:0008270">
    <property type="term" value="F:zinc ion binding"/>
    <property type="evidence" value="ECO:0007669"/>
    <property type="project" value="UniProtKB-KW"/>
</dbReference>